<keyword evidence="13" id="KW-1185">Reference proteome</keyword>
<protein>
    <submittedName>
        <fullName evidence="12">Glycosyltransferase family 39 protein</fullName>
    </submittedName>
</protein>
<feature type="region of interest" description="Disordered" evidence="8">
    <location>
        <begin position="1"/>
        <end position="26"/>
    </location>
</feature>
<evidence type="ECO:0000313" key="13">
    <source>
        <dbReference type="Proteomes" id="UP000657385"/>
    </source>
</evidence>
<feature type="region of interest" description="Disordered" evidence="8">
    <location>
        <begin position="651"/>
        <end position="734"/>
    </location>
</feature>
<dbReference type="EMBL" id="JADPRT010000004">
    <property type="protein sequence ID" value="MBF9068725.1"/>
    <property type="molecule type" value="Genomic_DNA"/>
</dbReference>
<keyword evidence="7 9" id="KW-0472">Membrane</keyword>
<evidence type="ECO:0000256" key="3">
    <source>
        <dbReference type="ARBA" id="ARBA00022676"/>
    </source>
</evidence>
<feature type="compositionally biased region" description="Gly residues" evidence="8">
    <location>
        <begin position="651"/>
        <end position="672"/>
    </location>
</feature>
<feature type="transmembrane region" description="Helical" evidence="9">
    <location>
        <begin position="177"/>
        <end position="195"/>
    </location>
</feature>
<evidence type="ECO:0000256" key="8">
    <source>
        <dbReference type="SAM" id="MobiDB-lite"/>
    </source>
</evidence>
<feature type="compositionally biased region" description="Basic and acidic residues" evidence="8">
    <location>
        <begin position="17"/>
        <end position="26"/>
    </location>
</feature>
<dbReference type="GO" id="GO:0016763">
    <property type="term" value="F:pentosyltransferase activity"/>
    <property type="evidence" value="ECO:0007669"/>
    <property type="project" value="TreeGrafter"/>
</dbReference>
<comment type="subcellular location">
    <subcellularLocation>
        <location evidence="1">Cell membrane</location>
        <topology evidence="1">Multi-pass membrane protein</topology>
    </subcellularLocation>
</comment>
<feature type="transmembrane region" description="Helical" evidence="9">
    <location>
        <begin position="246"/>
        <end position="267"/>
    </location>
</feature>
<dbReference type="GO" id="GO:0010041">
    <property type="term" value="P:response to iron(III) ion"/>
    <property type="evidence" value="ECO:0007669"/>
    <property type="project" value="TreeGrafter"/>
</dbReference>
<feature type="compositionally biased region" description="Low complexity" evidence="8">
    <location>
        <begin position="505"/>
        <end position="515"/>
    </location>
</feature>
<feature type="domain" description="Putative mannosyltransferase YkcA/B-like C-terminal" evidence="11">
    <location>
        <begin position="581"/>
        <end position="653"/>
    </location>
</feature>
<keyword evidence="3" id="KW-0328">Glycosyltransferase</keyword>
<feature type="compositionally biased region" description="Low complexity" evidence="8">
    <location>
        <begin position="688"/>
        <end position="697"/>
    </location>
</feature>
<gene>
    <name evidence="12" type="ORF">I2501_11895</name>
</gene>
<comment type="caution">
    <text evidence="12">The sequence shown here is derived from an EMBL/GenBank/DDBJ whole genome shotgun (WGS) entry which is preliminary data.</text>
</comment>
<feature type="transmembrane region" description="Helical" evidence="9">
    <location>
        <begin position="48"/>
        <end position="67"/>
    </location>
</feature>
<feature type="compositionally biased region" description="Gly residues" evidence="8">
    <location>
        <begin position="704"/>
        <end position="734"/>
    </location>
</feature>
<keyword evidence="4" id="KW-0808">Transferase</keyword>
<evidence type="ECO:0000256" key="9">
    <source>
        <dbReference type="SAM" id="Phobius"/>
    </source>
</evidence>
<feature type="transmembrane region" description="Helical" evidence="9">
    <location>
        <begin position="479"/>
        <end position="500"/>
    </location>
</feature>
<evidence type="ECO:0000256" key="5">
    <source>
        <dbReference type="ARBA" id="ARBA00022692"/>
    </source>
</evidence>
<evidence type="ECO:0000256" key="2">
    <source>
        <dbReference type="ARBA" id="ARBA00022475"/>
    </source>
</evidence>
<feature type="region of interest" description="Disordered" evidence="8">
    <location>
        <begin position="550"/>
        <end position="570"/>
    </location>
</feature>
<dbReference type="Proteomes" id="UP000657385">
    <property type="component" value="Unassembled WGS sequence"/>
</dbReference>
<dbReference type="RefSeq" id="WP_196193883.1">
    <property type="nucleotide sequence ID" value="NZ_JADPRT010000004.1"/>
</dbReference>
<keyword evidence="2" id="KW-1003">Cell membrane</keyword>
<evidence type="ECO:0000256" key="7">
    <source>
        <dbReference type="ARBA" id="ARBA00023136"/>
    </source>
</evidence>
<sequence>MSTSLSEPLPSGAPSHDPGKADEPGRPVRGWRRLLFGSGSQPRWVRPAFWGLLLVTAVLYLWGLGASGNANSFYAASVWAGTKSWKALFFAALDPSNAITVDKPPAALWVMALSGRIFGFNSWSMLVPQALEGVLAVGLLYSAVRRWFGPAAGLIGGFVLAFTPVAALMFRFNNPDAMLVLLMVLACWAMVRAVENGRVRWVVLAGAAVGFAFLAKMMQGYVIIPALALAYLWAAPVSLGKRFLHMLWGALAIVVSTGWFVLAVALWPASSRPFIGGSSNNSEWQLAIGYNGLGRVFGGDGNPSSGGGGAGPGGGGGASGMFGGATGITRMFSSTFGGEISWLLPTALIALVALLVFAWRAPRTDRVRAAALLWGGWLVVNGVLFSFMSGIIHPYYTVAIAPPIAALVGIGAAEMWRRRDDVRARTVLALMTAAAGVWAFVLLDRDASWLPWLRWAVLVLALAGAAALVAVAQARRAMAVTAVVVSLVGGLGGGAAWAVATASQPHSGSIPTSGPSGAGGAGGFGGGMPGGGQGGASAEMRKYIQETFGGRAGGTGGSGGASSFGGGMGGPDGGTANSALVKLLKSTNTRWAAATVGSQQAASLELTSYKAVMAMGGFSGSDNSPTLAQFEQYVAQGEIHYLIAGGGMSGGTSGSATGGTSGGGRSTGGSTGTAGSTGLPGSGGSNAPGGATSGAPSRTASGEFPGGPGGFPGGEGGFGETRGGSGGLPGGAAGGAGGGAGGMFGGTSSNQISQIESWVKAHYKAITVGGQTVYDLTQPKS</sequence>
<evidence type="ECO:0000259" key="10">
    <source>
        <dbReference type="Pfam" id="PF13231"/>
    </source>
</evidence>
<feature type="transmembrane region" description="Helical" evidence="9">
    <location>
        <begin position="455"/>
        <end position="472"/>
    </location>
</feature>
<feature type="transmembrane region" description="Helical" evidence="9">
    <location>
        <begin position="201"/>
        <end position="234"/>
    </location>
</feature>
<feature type="transmembrane region" description="Helical" evidence="9">
    <location>
        <begin position="425"/>
        <end position="443"/>
    </location>
</feature>
<organism evidence="12 13">
    <name type="scientific">Streptacidiphilus fuscans</name>
    <dbReference type="NCBI Taxonomy" id="2789292"/>
    <lineage>
        <taxon>Bacteria</taxon>
        <taxon>Bacillati</taxon>
        <taxon>Actinomycetota</taxon>
        <taxon>Actinomycetes</taxon>
        <taxon>Kitasatosporales</taxon>
        <taxon>Streptomycetaceae</taxon>
        <taxon>Streptacidiphilus</taxon>
    </lineage>
</organism>
<name>A0A931B061_9ACTN</name>
<feature type="transmembrane region" description="Helical" evidence="9">
    <location>
        <begin position="340"/>
        <end position="359"/>
    </location>
</feature>
<dbReference type="GO" id="GO:0009103">
    <property type="term" value="P:lipopolysaccharide biosynthetic process"/>
    <property type="evidence" value="ECO:0007669"/>
    <property type="project" value="UniProtKB-ARBA"/>
</dbReference>
<accession>A0A931B061</accession>
<feature type="domain" description="Glycosyltransferase RgtA/B/C/D-like" evidence="10">
    <location>
        <begin position="102"/>
        <end position="255"/>
    </location>
</feature>
<dbReference type="AlphaFoldDB" id="A0A931B061"/>
<feature type="region of interest" description="Disordered" evidence="8">
    <location>
        <begin position="505"/>
        <end position="536"/>
    </location>
</feature>
<dbReference type="InterPro" id="IPR056785">
    <property type="entry name" value="YkcA/B-like_C"/>
</dbReference>
<keyword evidence="5 9" id="KW-0812">Transmembrane</keyword>
<keyword evidence="6 9" id="KW-1133">Transmembrane helix</keyword>
<dbReference type="PANTHER" id="PTHR33908:SF3">
    <property type="entry name" value="UNDECAPRENYL PHOSPHATE-ALPHA-4-AMINO-4-DEOXY-L-ARABINOSE ARABINOSYL TRANSFERASE"/>
    <property type="match status" value="1"/>
</dbReference>
<dbReference type="Pfam" id="PF13231">
    <property type="entry name" value="PMT_2"/>
    <property type="match status" value="1"/>
</dbReference>
<evidence type="ECO:0000313" key="12">
    <source>
        <dbReference type="EMBL" id="MBF9068725.1"/>
    </source>
</evidence>
<feature type="transmembrane region" description="Helical" evidence="9">
    <location>
        <begin position="106"/>
        <end position="127"/>
    </location>
</feature>
<dbReference type="GO" id="GO:0005886">
    <property type="term" value="C:plasma membrane"/>
    <property type="evidence" value="ECO:0007669"/>
    <property type="project" value="UniProtKB-SubCell"/>
</dbReference>
<feature type="transmembrane region" description="Helical" evidence="9">
    <location>
        <begin position="371"/>
        <end position="389"/>
    </location>
</feature>
<evidence type="ECO:0000256" key="1">
    <source>
        <dbReference type="ARBA" id="ARBA00004651"/>
    </source>
</evidence>
<evidence type="ECO:0000259" key="11">
    <source>
        <dbReference type="Pfam" id="PF24878"/>
    </source>
</evidence>
<proteinExistence type="predicted"/>
<evidence type="ECO:0000256" key="4">
    <source>
        <dbReference type="ARBA" id="ARBA00022679"/>
    </source>
</evidence>
<feature type="compositionally biased region" description="Gly residues" evidence="8">
    <location>
        <begin position="678"/>
        <end position="687"/>
    </location>
</feature>
<feature type="transmembrane region" description="Helical" evidence="9">
    <location>
        <begin position="395"/>
        <end position="413"/>
    </location>
</feature>
<dbReference type="InterPro" id="IPR050297">
    <property type="entry name" value="LipidA_mod_glycosyltrf_83"/>
</dbReference>
<evidence type="ECO:0000256" key="6">
    <source>
        <dbReference type="ARBA" id="ARBA00022989"/>
    </source>
</evidence>
<dbReference type="PANTHER" id="PTHR33908">
    <property type="entry name" value="MANNOSYLTRANSFERASE YKCB-RELATED"/>
    <property type="match status" value="1"/>
</dbReference>
<feature type="compositionally biased region" description="Gly residues" evidence="8">
    <location>
        <begin position="516"/>
        <end position="535"/>
    </location>
</feature>
<reference evidence="12" key="1">
    <citation type="submission" date="2020-11" db="EMBL/GenBank/DDBJ databases">
        <title>Isolation and identification of active actinomycetes.</title>
        <authorList>
            <person name="Yu B."/>
        </authorList>
    </citation>
    <scope>NUCLEOTIDE SEQUENCE</scope>
    <source>
        <strain evidence="12">NEAU-YB345</strain>
    </source>
</reference>
<feature type="transmembrane region" description="Helical" evidence="9">
    <location>
        <begin position="147"/>
        <end position="170"/>
    </location>
</feature>
<dbReference type="Pfam" id="PF24878">
    <property type="entry name" value="YkcB_C"/>
    <property type="match status" value="1"/>
</dbReference>
<dbReference type="InterPro" id="IPR038731">
    <property type="entry name" value="RgtA/B/C-like"/>
</dbReference>